<dbReference type="Proteomes" id="UP001149822">
    <property type="component" value="Unassembled WGS sequence"/>
</dbReference>
<comment type="caution">
    <text evidence="2">The sequence shown here is derived from an EMBL/GenBank/DDBJ whole genome shotgun (WGS) entry which is preliminary data.</text>
</comment>
<dbReference type="PANTHER" id="PTHR42881:SF2">
    <property type="entry name" value="PROLYL ENDOPEPTIDASE"/>
    <property type="match status" value="1"/>
</dbReference>
<dbReference type="PANTHER" id="PTHR42881">
    <property type="entry name" value="PROLYL ENDOPEPTIDASE"/>
    <property type="match status" value="1"/>
</dbReference>
<feature type="domain" description="Peptidase S9 prolyl oligopeptidase catalytic" evidence="1">
    <location>
        <begin position="2"/>
        <end position="67"/>
    </location>
</feature>
<dbReference type="EMBL" id="JAPTYD010000029">
    <property type="protein sequence ID" value="MCZ0963148.1"/>
    <property type="molecule type" value="Genomic_DNA"/>
</dbReference>
<dbReference type="InterPro" id="IPR029058">
    <property type="entry name" value="AB_hydrolase_fold"/>
</dbReference>
<organism evidence="2 3">
    <name type="scientific">Paracoccus benzoatiresistens</name>
    <dbReference type="NCBI Taxonomy" id="2997341"/>
    <lineage>
        <taxon>Bacteria</taxon>
        <taxon>Pseudomonadati</taxon>
        <taxon>Pseudomonadota</taxon>
        <taxon>Alphaproteobacteria</taxon>
        <taxon>Rhodobacterales</taxon>
        <taxon>Paracoccaceae</taxon>
        <taxon>Paracoccus</taxon>
    </lineage>
</organism>
<reference evidence="2" key="1">
    <citation type="submission" date="2022-12" db="EMBL/GenBank/DDBJ databases">
        <title>Paracoccus sp. EF6 isolated from a lake water.</title>
        <authorList>
            <person name="Liu H."/>
        </authorList>
    </citation>
    <scope>NUCLEOTIDE SEQUENCE</scope>
    <source>
        <strain evidence="2">EF6</strain>
    </source>
</reference>
<dbReference type="InterPro" id="IPR001375">
    <property type="entry name" value="Peptidase_S9_cat"/>
</dbReference>
<dbReference type="Gene3D" id="3.40.50.1820">
    <property type="entry name" value="alpha/beta hydrolase"/>
    <property type="match status" value="1"/>
</dbReference>
<name>A0ABT4J7S9_9RHOB</name>
<evidence type="ECO:0000259" key="1">
    <source>
        <dbReference type="Pfam" id="PF00326"/>
    </source>
</evidence>
<sequence length="81" mass="8623">MTTADTDNRVVPAHSFKYAATLQATEIGPRLQLLRVATGAGHGSGKPTGMLIAETAGQWAFAAHWTGLDDDPCSDTALRRR</sequence>
<gene>
    <name evidence="2" type="ORF">OU682_16145</name>
</gene>
<proteinExistence type="predicted"/>
<keyword evidence="3" id="KW-1185">Reference proteome</keyword>
<protein>
    <submittedName>
        <fullName evidence="2">Prolyl oligopeptidase family serine peptidase</fullName>
    </submittedName>
</protein>
<evidence type="ECO:0000313" key="2">
    <source>
        <dbReference type="EMBL" id="MCZ0963148.1"/>
    </source>
</evidence>
<dbReference type="RefSeq" id="WP_268943208.1">
    <property type="nucleotide sequence ID" value="NZ_JAPTYD010000029.1"/>
</dbReference>
<evidence type="ECO:0000313" key="3">
    <source>
        <dbReference type="Proteomes" id="UP001149822"/>
    </source>
</evidence>
<dbReference type="InterPro" id="IPR051167">
    <property type="entry name" value="Prolyl_oligopep/macrocyclase"/>
</dbReference>
<accession>A0ABT4J7S9</accession>
<dbReference type="Pfam" id="PF00326">
    <property type="entry name" value="Peptidase_S9"/>
    <property type="match status" value="1"/>
</dbReference>